<evidence type="ECO:0000259" key="3">
    <source>
        <dbReference type="PROSITE" id="PS52004"/>
    </source>
</evidence>
<dbReference type="OrthoDB" id="9778690at2"/>
<dbReference type="Proteomes" id="UP000279331">
    <property type="component" value="Unassembled WGS sequence"/>
</dbReference>
<dbReference type="InterPro" id="IPR016039">
    <property type="entry name" value="Thiolase-like"/>
</dbReference>
<gene>
    <name evidence="4" type="ORF">B4U45_04890</name>
    <name evidence="5" type="ORF">LAUMK42_03588</name>
    <name evidence="6" type="ORF">LAUMK4_03535</name>
</gene>
<evidence type="ECO:0000256" key="2">
    <source>
        <dbReference type="RuleBase" id="RU003694"/>
    </source>
</evidence>
<dbReference type="SMART" id="SM00825">
    <property type="entry name" value="PKS_KS"/>
    <property type="match status" value="1"/>
</dbReference>
<dbReference type="Pfam" id="PF00109">
    <property type="entry name" value="ketoacyl-synt"/>
    <property type="match status" value="1"/>
</dbReference>
<dbReference type="InterPro" id="IPR020841">
    <property type="entry name" value="PKS_Beta-ketoAc_synthase_dom"/>
</dbReference>
<dbReference type="SUPFAM" id="SSF53901">
    <property type="entry name" value="Thiolase-like"/>
    <property type="match status" value="1"/>
</dbReference>
<feature type="domain" description="Ketosynthase family 3 (KS3)" evidence="3">
    <location>
        <begin position="6"/>
        <end position="428"/>
    </location>
</feature>
<dbReference type="Proteomes" id="UP000192335">
    <property type="component" value="Unassembled WGS sequence"/>
</dbReference>
<dbReference type="CDD" id="cd00833">
    <property type="entry name" value="PKS"/>
    <property type="match status" value="1"/>
</dbReference>
<evidence type="ECO:0000313" key="4">
    <source>
        <dbReference type="EMBL" id="ORC06073.1"/>
    </source>
</evidence>
<reference evidence="8 9" key="2">
    <citation type="submission" date="2018-09" db="EMBL/GenBank/DDBJ databases">
        <authorList>
            <person name="Tagini F."/>
        </authorList>
    </citation>
    <scope>NUCLEOTIDE SEQUENCE [LARGE SCALE GENOMIC DNA]</scope>
    <source>
        <strain evidence="6 8">MK4</strain>
        <strain evidence="5 9">MK42</strain>
    </source>
</reference>
<dbReference type="GO" id="GO:0004312">
    <property type="term" value="F:fatty acid synthase activity"/>
    <property type="evidence" value="ECO:0007669"/>
    <property type="project" value="TreeGrafter"/>
</dbReference>
<dbReference type="PROSITE" id="PS52004">
    <property type="entry name" value="KS3_2"/>
    <property type="match status" value="1"/>
</dbReference>
<dbReference type="Gene3D" id="3.40.47.10">
    <property type="match status" value="1"/>
</dbReference>
<accession>A0A1X0L6R1</accession>
<reference evidence="4 7" key="1">
    <citation type="submission" date="2017-02" db="EMBL/GenBank/DDBJ databases">
        <title>Mycobacterium kansasii genomes.</title>
        <authorList>
            <person name="Borowka P."/>
            <person name="Strapagiel D."/>
            <person name="Marciniak B."/>
            <person name="Lach J."/>
            <person name="Bakula Z."/>
            <person name="Van Ingen J."/>
            <person name="Safianowska A."/>
            <person name="Brzostek A."/>
            <person name="Dziadek J."/>
            <person name="Jagielski T."/>
        </authorList>
    </citation>
    <scope>NUCLEOTIDE SEQUENCE [LARGE SCALE GENOMIC DNA]</scope>
    <source>
        <strain evidence="4 7">12MK</strain>
    </source>
</reference>
<evidence type="ECO:0000256" key="1">
    <source>
        <dbReference type="ARBA" id="ARBA00022679"/>
    </source>
</evidence>
<comment type="caution">
    <text evidence="4">The sequence shown here is derived from an EMBL/GenBank/DDBJ whole genome shotgun (WGS) entry which is preliminary data.</text>
</comment>
<dbReference type="EMBL" id="MWQA01000001">
    <property type="protein sequence ID" value="ORC06073.1"/>
    <property type="molecule type" value="Genomic_DNA"/>
</dbReference>
<keyword evidence="1 2" id="KW-0808">Transferase</keyword>
<dbReference type="RefSeq" id="WP_075548061.1">
    <property type="nucleotide sequence ID" value="NZ_CADEAW010000090.1"/>
</dbReference>
<dbReference type="EMBL" id="UPHL01000100">
    <property type="protein sequence ID" value="VAZ84763.1"/>
    <property type="molecule type" value="Genomic_DNA"/>
</dbReference>
<dbReference type="PANTHER" id="PTHR43775:SF51">
    <property type="entry name" value="INACTIVE PHENOLPHTHIOCEROL SYNTHESIS POLYKETIDE SYNTHASE TYPE I PKS1-RELATED"/>
    <property type="match status" value="1"/>
</dbReference>
<dbReference type="InterPro" id="IPR014030">
    <property type="entry name" value="Ketoacyl_synth_N"/>
</dbReference>
<evidence type="ECO:0000313" key="7">
    <source>
        <dbReference type="Proteomes" id="UP000192335"/>
    </source>
</evidence>
<dbReference type="GeneID" id="66596637"/>
<comment type="similarity">
    <text evidence="2">Belongs to the thiolase-like superfamily. Beta-ketoacyl-ACP synthases family.</text>
</comment>
<name>A0A1X0L6R1_9MYCO</name>
<dbReference type="Pfam" id="PF02801">
    <property type="entry name" value="Ketoacyl-synt_C"/>
    <property type="match status" value="1"/>
</dbReference>
<evidence type="ECO:0000313" key="5">
    <source>
        <dbReference type="EMBL" id="VAZ84763.1"/>
    </source>
</evidence>
<dbReference type="InterPro" id="IPR050091">
    <property type="entry name" value="PKS_NRPS_Biosynth_Enz"/>
</dbReference>
<evidence type="ECO:0000313" key="8">
    <source>
        <dbReference type="Proteomes" id="UP000271464"/>
    </source>
</evidence>
<sequence>MIDTAADHIVISGMAVEAPGGIDSPAALWSALSESRELIGPFPRDRGWPIDELLSLSRDDGWGRVCDAGGFLDGATTFDPPFFGITHREALVMHPQQRVAMRVAWQALENAGINPGTLEGEFGGCYVGMSMTEYGPRTAQADAYTGHRTVGMGQLGGAGRISHCLGLTGPSMCIDSACGSSLTALQLAANAVAMDECEWALAGAVCVLGAPAAFFEFARLNALADDGHCRAYADDASGTVWGEGAGMVLVERESRARQLGHRIYGRILGVRTNHNGKGKPILVPRVRAQEQVIRKTLDAAGIDAAEVGMIEGHGTATLAGDPVELLALFKTYGAAGSEALLGSIKSNAGHAQAAAGILGLIKLLLAGRHGWIPPTLFSDNPTKKLDWNLTGLRLATTLHQWQPRDGVRYGAVSSFGAGGANAHAIIAMPVDHGE</sequence>
<organism evidence="4 7">
    <name type="scientific">Mycobacterium persicum</name>
    <dbReference type="NCBI Taxonomy" id="1487726"/>
    <lineage>
        <taxon>Bacteria</taxon>
        <taxon>Bacillati</taxon>
        <taxon>Actinomycetota</taxon>
        <taxon>Actinomycetes</taxon>
        <taxon>Mycobacteriales</taxon>
        <taxon>Mycobacteriaceae</taxon>
        <taxon>Mycobacterium</taxon>
    </lineage>
</organism>
<dbReference type="PANTHER" id="PTHR43775">
    <property type="entry name" value="FATTY ACID SYNTHASE"/>
    <property type="match status" value="1"/>
</dbReference>
<keyword evidence="8" id="KW-1185">Reference proteome</keyword>
<protein>
    <submittedName>
        <fullName evidence="4 5">Polyketide synthase</fullName>
    </submittedName>
</protein>
<proteinExistence type="inferred from homology"/>
<dbReference type="GO" id="GO:0006633">
    <property type="term" value="P:fatty acid biosynthetic process"/>
    <property type="evidence" value="ECO:0007669"/>
    <property type="project" value="TreeGrafter"/>
</dbReference>
<evidence type="ECO:0000313" key="9">
    <source>
        <dbReference type="Proteomes" id="UP000279331"/>
    </source>
</evidence>
<evidence type="ECO:0000313" key="6">
    <source>
        <dbReference type="EMBL" id="VAZ96533.1"/>
    </source>
</evidence>
<dbReference type="InterPro" id="IPR014031">
    <property type="entry name" value="Ketoacyl_synth_C"/>
</dbReference>
<dbReference type="Proteomes" id="UP000271464">
    <property type="component" value="Unassembled WGS sequence"/>
</dbReference>
<dbReference type="AlphaFoldDB" id="A0A1X0L6R1"/>
<dbReference type="EMBL" id="UPHM01000097">
    <property type="protein sequence ID" value="VAZ96533.1"/>
    <property type="molecule type" value="Genomic_DNA"/>
</dbReference>